<feature type="region of interest" description="Disordered" evidence="6">
    <location>
        <begin position="99"/>
        <end position="124"/>
    </location>
</feature>
<dbReference type="GO" id="GO:0005886">
    <property type="term" value="C:plasma membrane"/>
    <property type="evidence" value="ECO:0007669"/>
    <property type="project" value="UniProtKB-SubCell"/>
</dbReference>
<evidence type="ECO:0000256" key="1">
    <source>
        <dbReference type="ARBA" id="ARBA00004651"/>
    </source>
</evidence>
<evidence type="ECO:0000256" key="7">
    <source>
        <dbReference type="SAM" id="Phobius"/>
    </source>
</evidence>
<dbReference type="AlphaFoldDB" id="A0A645E0H5"/>
<keyword evidence="3 7" id="KW-0812">Transmembrane</keyword>
<comment type="caution">
    <text evidence="9">The sequence shown here is derived from an EMBL/GenBank/DDBJ whole genome shotgun (WGS) entry which is preliminary data.</text>
</comment>
<dbReference type="EMBL" id="VSSQ01041797">
    <property type="protein sequence ID" value="MPM95280.1"/>
    <property type="molecule type" value="Genomic_DNA"/>
</dbReference>
<feature type="transmembrane region" description="Helical" evidence="7">
    <location>
        <begin position="12"/>
        <end position="33"/>
    </location>
</feature>
<feature type="transmembrane region" description="Helical" evidence="7">
    <location>
        <begin position="147"/>
        <end position="171"/>
    </location>
</feature>
<dbReference type="PANTHER" id="PTHR30572">
    <property type="entry name" value="MEMBRANE COMPONENT OF TRANSPORTER-RELATED"/>
    <property type="match status" value="1"/>
</dbReference>
<evidence type="ECO:0000256" key="3">
    <source>
        <dbReference type="ARBA" id="ARBA00022692"/>
    </source>
</evidence>
<keyword evidence="2" id="KW-1003">Cell membrane</keyword>
<sequence length="183" mass="19802">MVPLQNLSTFASYSVLIVLLIGGIILIAFNIFNIRERKYEVGVLTAIGMKKSKVALQFITELFTVTLVAIFLGTIVGAVVSVPVANKLLESQVSSVQTQNEQVRDNFGRPDAPDFGRPGNTSPGQFKGVETAVDYVQSIDAVVDTAIIGQLLLIGIFLTILSSSAAVLFILRYEPLKILTDRS</sequence>
<evidence type="ECO:0000259" key="8">
    <source>
        <dbReference type="Pfam" id="PF02687"/>
    </source>
</evidence>
<dbReference type="PANTHER" id="PTHR30572:SF9">
    <property type="entry name" value="ABC TRANSPORTER PERMEASE PROTEIN"/>
    <property type="match status" value="1"/>
</dbReference>
<feature type="transmembrane region" description="Helical" evidence="7">
    <location>
        <begin position="54"/>
        <end position="80"/>
    </location>
</feature>
<reference evidence="9" key="1">
    <citation type="submission" date="2019-08" db="EMBL/GenBank/DDBJ databases">
        <authorList>
            <person name="Kucharzyk K."/>
            <person name="Murdoch R.W."/>
            <person name="Higgins S."/>
            <person name="Loffler F."/>
        </authorList>
    </citation>
    <scope>NUCLEOTIDE SEQUENCE</scope>
</reference>
<keyword evidence="4 7" id="KW-1133">Transmembrane helix</keyword>
<dbReference type="Pfam" id="PF02687">
    <property type="entry name" value="FtsX"/>
    <property type="match status" value="1"/>
</dbReference>
<name>A0A645E0H5_9ZZZZ</name>
<evidence type="ECO:0000256" key="5">
    <source>
        <dbReference type="ARBA" id="ARBA00023136"/>
    </source>
</evidence>
<feature type="compositionally biased region" description="Basic and acidic residues" evidence="6">
    <location>
        <begin position="102"/>
        <end position="114"/>
    </location>
</feature>
<protein>
    <recommendedName>
        <fullName evidence="8">ABC3 transporter permease C-terminal domain-containing protein</fullName>
    </recommendedName>
</protein>
<proteinExistence type="predicted"/>
<dbReference type="GO" id="GO:0022857">
    <property type="term" value="F:transmembrane transporter activity"/>
    <property type="evidence" value="ECO:0007669"/>
    <property type="project" value="TreeGrafter"/>
</dbReference>
<evidence type="ECO:0000256" key="2">
    <source>
        <dbReference type="ARBA" id="ARBA00022475"/>
    </source>
</evidence>
<dbReference type="InterPro" id="IPR003838">
    <property type="entry name" value="ABC3_permease_C"/>
</dbReference>
<evidence type="ECO:0000256" key="6">
    <source>
        <dbReference type="SAM" id="MobiDB-lite"/>
    </source>
</evidence>
<feature type="domain" description="ABC3 transporter permease C-terminal" evidence="8">
    <location>
        <begin position="15"/>
        <end position="92"/>
    </location>
</feature>
<organism evidence="9">
    <name type="scientific">bioreactor metagenome</name>
    <dbReference type="NCBI Taxonomy" id="1076179"/>
    <lineage>
        <taxon>unclassified sequences</taxon>
        <taxon>metagenomes</taxon>
        <taxon>ecological metagenomes</taxon>
    </lineage>
</organism>
<evidence type="ECO:0000313" key="9">
    <source>
        <dbReference type="EMBL" id="MPM95280.1"/>
    </source>
</evidence>
<gene>
    <name evidence="9" type="ORF">SDC9_142434</name>
</gene>
<comment type="subcellular location">
    <subcellularLocation>
        <location evidence="1">Cell membrane</location>
        <topology evidence="1">Multi-pass membrane protein</topology>
    </subcellularLocation>
</comment>
<evidence type="ECO:0000256" key="4">
    <source>
        <dbReference type="ARBA" id="ARBA00022989"/>
    </source>
</evidence>
<accession>A0A645E0H5</accession>
<keyword evidence="5 7" id="KW-0472">Membrane</keyword>
<dbReference type="InterPro" id="IPR050250">
    <property type="entry name" value="Macrolide_Exporter_MacB"/>
</dbReference>